<evidence type="ECO:0000313" key="1">
    <source>
        <dbReference type="EMBL" id="KAI4811089.1"/>
    </source>
</evidence>
<protein>
    <submittedName>
        <fullName evidence="1">Uncharacterized protein</fullName>
    </submittedName>
</protein>
<accession>A0ACB9WCI4</accession>
<feature type="non-terminal residue" evidence="1">
    <location>
        <position position="57"/>
    </location>
</feature>
<dbReference type="Proteomes" id="UP001057452">
    <property type="component" value="Chromosome 16"/>
</dbReference>
<evidence type="ECO:0000313" key="2">
    <source>
        <dbReference type="Proteomes" id="UP001057452"/>
    </source>
</evidence>
<dbReference type="EMBL" id="CM043800">
    <property type="protein sequence ID" value="KAI4811089.1"/>
    <property type="molecule type" value="Genomic_DNA"/>
</dbReference>
<proteinExistence type="predicted"/>
<gene>
    <name evidence="1" type="ORF">KUCAC02_014010</name>
</gene>
<name>A0ACB9WCI4_CHAAC</name>
<comment type="caution">
    <text evidence="1">The sequence shown here is derived from an EMBL/GenBank/DDBJ whole genome shotgun (WGS) entry which is preliminary data.</text>
</comment>
<organism evidence="1 2">
    <name type="scientific">Chaenocephalus aceratus</name>
    <name type="common">Blackfin icefish</name>
    <name type="synonym">Chaenichthys aceratus</name>
    <dbReference type="NCBI Taxonomy" id="36190"/>
    <lineage>
        <taxon>Eukaryota</taxon>
        <taxon>Metazoa</taxon>
        <taxon>Chordata</taxon>
        <taxon>Craniata</taxon>
        <taxon>Vertebrata</taxon>
        <taxon>Euteleostomi</taxon>
        <taxon>Actinopterygii</taxon>
        <taxon>Neopterygii</taxon>
        <taxon>Teleostei</taxon>
        <taxon>Neoteleostei</taxon>
        <taxon>Acanthomorphata</taxon>
        <taxon>Eupercaria</taxon>
        <taxon>Perciformes</taxon>
        <taxon>Notothenioidei</taxon>
        <taxon>Channichthyidae</taxon>
        <taxon>Chaenocephalus</taxon>
    </lineage>
</organism>
<feature type="non-terminal residue" evidence="1">
    <location>
        <position position="1"/>
    </location>
</feature>
<sequence length="57" mass="6268">NLADRRPPEGRLQSTKQGGGERRQRSQFLRGRHVLPVPVCSVSGPGVSCWTQEVLLA</sequence>
<keyword evidence="2" id="KW-1185">Reference proteome</keyword>
<reference evidence="1" key="1">
    <citation type="submission" date="2022-05" db="EMBL/GenBank/DDBJ databases">
        <title>Chromosome-level genome of Chaenocephalus aceratus.</title>
        <authorList>
            <person name="Park H."/>
        </authorList>
    </citation>
    <scope>NUCLEOTIDE SEQUENCE</scope>
    <source>
        <strain evidence="1">KU_202001</strain>
    </source>
</reference>